<sequence length="560" mass="63844">MWRFLAILLAATTLKILFIFSYHSTDFEVHRNWMALTHTLPISRWYFESTSKWTLDYPPLFAWFEWMLSQIAVLFDPEMCVISESAYVSQNAVIFQRFSVISTEFLLFFALWRLCAVLSGSANNVMKRRFLPTAMFLAFNFGLFVIDHIHFQYNGFLFGILFLSGAFLVNENYVMAAVCFTVLLNMKHIFIYVAPVYLVFILFNYCLCEFEFITTNRLLAPSHRPLLLFATKLVKVGTAVLVVTFLSFGPFLSESQLRQIFARLFPFERGLTHAYWAPNVWAVYNTLEKLLCSLNIFVQFWPQLNTTVASMTGGLVGQINHVVLPNIRPLHTVTLTLSFMLPSLIRCTVKSSAFGSLQASTRYTEYLTALIGAAWSSFLFGWHVHEKAVLMVLLPLNLLAIAVPKYSSLAFYVTTLGHFSLIPLIPTLAETPAVVSTFLAFTSLHWLILFRLHQTGTPPANPKTMVKPNAFVASLARTHLLGLIPLYVCCFFIWPLTNLRERLPFVPLLATSVYTALGLCFAFIYFLYMSTFSPWKPVPVATAMEKSISSRKKNKKLKTQ</sequence>
<feature type="transmembrane region" description="Helical" evidence="10">
    <location>
        <begin position="432"/>
        <end position="450"/>
    </location>
</feature>
<dbReference type="Pfam" id="PF03155">
    <property type="entry name" value="Alg6_Alg8"/>
    <property type="match status" value="1"/>
</dbReference>
<feature type="transmembrane region" description="Helical" evidence="10">
    <location>
        <begin position="363"/>
        <end position="382"/>
    </location>
</feature>
<feature type="transmembrane region" description="Helical" evidence="10">
    <location>
        <begin position="506"/>
        <end position="528"/>
    </location>
</feature>
<evidence type="ECO:0000313" key="11">
    <source>
        <dbReference type="EMBL" id="KAF7257560.1"/>
    </source>
</evidence>
<dbReference type="InterPro" id="IPR004856">
    <property type="entry name" value="Glyco_trans_ALG6/ALG8"/>
</dbReference>
<keyword evidence="4 10" id="KW-0328">Glycosyltransferase</keyword>
<comment type="subcellular location">
    <subcellularLocation>
        <location evidence="1 10">Endoplasmic reticulum membrane</location>
        <topology evidence="1 10">Multi-pass membrane protein</topology>
    </subcellularLocation>
</comment>
<gene>
    <name evidence="11" type="ORF">EG68_05591</name>
</gene>
<feature type="transmembrane region" description="Helical" evidence="10">
    <location>
        <begin position="388"/>
        <end position="404"/>
    </location>
</feature>
<feature type="transmembrane region" description="Helical" evidence="10">
    <location>
        <begin position="130"/>
        <end position="150"/>
    </location>
</feature>
<dbReference type="PANTHER" id="PTHR12413:SF2">
    <property type="entry name" value="DOLICHYL PYROPHOSPHATE GLC1MAN9GLCNAC2 ALPHA-1,3-GLUCOSYLTRANSFERASE-RELATED"/>
    <property type="match status" value="1"/>
</dbReference>
<dbReference type="GO" id="GO:0042283">
    <property type="term" value="F:dolichyl pyrophosphate Glc1Man9GlcNAc2 alpha-1,3-glucosyltransferase activity"/>
    <property type="evidence" value="ECO:0007669"/>
    <property type="project" value="TreeGrafter"/>
</dbReference>
<evidence type="ECO:0000256" key="10">
    <source>
        <dbReference type="RuleBase" id="RU363110"/>
    </source>
</evidence>
<evidence type="ECO:0000313" key="12">
    <source>
        <dbReference type="Proteomes" id="UP000822476"/>
    </source>
</evidence>
<evidence type="ECO:0000256" key="4">
    <source>
        <dbReference type="ARBA" id="ARBA00022676"/>
    </source>
</evidence>
<proteinExistence type="inferred from homology"/>
<dbReference type="PANTHER" id="PTHR12413">
    <property type="entry name" value="DOLICHYL GLYCOSYLTRANSFERASE"/>
    <property type="match status" value="1"/>
</dbReference>
<name>A0A8S9YWN4_9TREM</name>
<evidence type="ECO:0000256" key="2">
    <source>
        <dbReference type="ARBA" id="ARBA00004922"/>
    </source>
</evidence>
<evidence type="ECO:0000256" key="6">
    <source>
        <dbReference type="ARBA" id="ARBA00022692"/>
    </source>
</evidence>
<keyword evidence="9 10" id="KW-0472">Membrane</keyword>
<dbReference type="EMBL" id="JTDE01002305">
    <property type="protein sequence ID" value="KAF7257560.1"/>
    <property type="molecule type" value="Genomic_DNA"/>
</dbReference>
<comment type="caution">
    <text evidence="11">The sequence shown here is derived from an EMBL/GenBank/DDBJ whole genome shotgun (WGS) entry which is preliminary data.</text>
</comment>
<dbReference type="EC" id="2.4.1.-" evidence="10"/>
<reference evidence="11" key="1">
    <citation type="submission" date="2019-07" db="EMBL/GenBank/DDBJ databases">
        <title>Annotation for the trematode Paragonimus miyazaki's.</title>
        <authorList>
            <person name="Choi Y.-J."/>
        </authorList>
    </citation>
    <scope>NUCLEOTIDE SEQUENCE</scope>
    <source>
        <strain evidence="11">Japan</strain>
    </source>
</reference>
<feature type="transmembrane region" description="Helical" evidence="10">
    <location>
        <begin position="471"/>
        <end position="494"/>
    </location>
</feature>
<dbReference type="Proteomes" id="UP000822476">
    <property type="component" value="Unassembled WGS sequence"/>
</dbReference>
<keyword evidence="5 10" id="KW-0808">Transferase</keyword>
<evidence type="ECO:0000256" key="9">
    <source>
        <dbReference type="ARBA" id="ARBA00023136"/>
    </source>
</evidence>
<evidence type="ECO:0000256" key="1">
    <source>
        <dbReference type="ARBA" id="ARBA00004477"/>
    </source>
</evidence>
<feature type="transmembrane region" description="Helical" evidence="10">
    <location>
        <begin position="190"/>
        <end position="213"/>
    </location>
</feature>
<evidence type="ECO:0000256" key="3">
    <source>
        <dbReference type="ARBA" id="ARBA00008715"/>
    </source>
</evidence>
<keyword evidence="12" id="KW-1185">Reference proteome</keyword>
<feature type="transmembrane region" description="Helical" evidence="10">
    <location>
        <begin position="156"/>
        <end position="183"/>
    </location>
</feature>
<feature type="transmembrane region" description="Helical" evidence="10">
    <location>
        <begin position="233"/>
        <end position="253"/>
    </location>
</feature>
<keyword evidence="6 10" id="KW-0812">Transmembrane</keyword>
<dbReference type="AlphaFoldDB" id="A0A8S9YWN4"/>
<accession>A0A8S9YWN4</accession>
<keyword evidence="8 10" id="KW-1133">Transmembrane helix</keyword>
<keyword evidence="7 10" id="KW-0256">Endoplasmic reticulum</keyword>
<dbReference type="GO" id="GO:0005789">
    <property type="term" value="C:endoplasmic reticulum membrane"/>
    <property type="evidence" value="ECO:0007669"/>
    <property type="project" value="UniProtKB-SubCell"/>
</dbReference>
<feature type="transmembrane region" description="Helical" evidence="10">
    <location>
        <begin position="98"/>
        <end position="118"/>
    </location>
</feature>
<comment type="pathway">
    <text evidence="2 10">Protein modification; protein glycosylation.</text>
</comment>
<comment type="similarity">
    <text evidence="3 10">Belongs to the ALG6/ALG8 glucosyltransferase family.</text>
</comment>
<evidence type="ECO:0000256" key="7">
    <source>
        <dbReference type="ARBA" id="ARBA00022824"/>
    </source>
</evidence>
<evidence type="ECO:0000256" key="8">
    <source>
        <dbReference type="ARBA" id="ARBA00022989"/>
    </source>
</evidence>
<dbReference type="OrthoDB" id="1689333at2759"/>
<protein>
    <recommendedName>
        <fullName evidence="10">Alpha-1,3-glucosyltransferase</fullName>
        <ecNumber evidence="10">2.4.1.-</ecNumber>
    </recommendedName>
</protein>
<organism evidence="11 12">
    <name type="scientific">Paragonimus skrjabini miyazakii</name>
    <dbReference type="NCBI Taxonomy" id="59628"/>
    <lineage>
        <taxon>Eukaryota</taxon>
        <taxon>Metazoa</taxon>
        <taxon>Spiralia</taxon>
        <taxon>Lophotrochozoa</taxon>
        <taxon>Platyhelminthes</taxon>
        <taxon>Trematoda</taxon>
        <taxon>Digenea</taxon>
        <taxon>Plagiorchiida</taxon>
        <taxon>Troglotremata</taxon>
        <taxon>Troglotrematidae</taxon>
        <taxon>Paragonimus</taxon>
    </lineage>
</organism>
<dbReference type="GO" id="GO:0006487">
    <property type="term" value="P:protein N-linked glycosylation"/>
    <property type="evidence" value="ECO:0007669"/>
    <property type="project" value="TreeGrafter"/>
</dbReference>
<evidence type="ECO:0000256" key="5">
    <source>
        <dbReference type="ARBA" id="ARBA00022679"/>
    </source>
</evidence>